<reference evidence="2" key="1">
    <citation type="journal article" date="2023" name="Front. Plant Sci.">
        <title>Chromosomal-level genome assembly of Melastoma candidum provides insights into trichome evolution.</title>
        <authorList>
            <person name="Zhong Y."/>
            <person name="Wu W."/>
            <person name="Sun C."/>
            <person name="Zou P."/>
            <person name="Liu Y."/>
            <person name="Dai S."/>
            <person name="Zhou R."/>
        </authorList>
    </citation>
    <scope>NUCLEOTIDE SEQUENCE [LARGE SCALE GENOMIC DNA]</scope>
</reference>
<comment type="caution">
    <text evidence="1">The sequence shown here is derived from an EMBL/GenBank/DDBJ whole genome shotgun (WGS) entry which is preliminary data.</text>
</comment>
<organism evidence="1 2">
    <name type="scientific">Melastoma candidum</name>
    <dbReference type="NCBI Taxonomy" id="119954"/>
    <lineage>
        <taxon>Eukaryota</taxon>
        <taxon>Viridiplantae</taxon>
        <taxon>Streptophyta</taxon>
        <taxon>Embryophyta</taxon>
        <taxon>Tracheophyta</taxon>
        <taxon>Spermatophyta</taxon>
        <taxon>Magnoliopsida</taxon>
        <taxon>eudicotyledons</taxon>
        <taxon>Gunneridae</taxon>
        <taxon>Pentapetalae</taxon>
        <taxon>rosids</taxon>
        <taxon>malvids</taxon>
        <taxon>Myrtales</taxon>
        <taxon>Melastomataceae</taxon>
        <taxon>Melastomatoideae</taxon>
        <taxon>Melastomateae</taxon>
        <taxon>Melastoma</taxon>
    </lineage>
</organism>
<protein>
    <submittedName>
        <fullName evidence="1">Uncharacterized protein</fullName>
    </submittedName>
</protein>
<name>A0ACB9RYJ9_9MYRT</name>
<dbReference type="Proteomes" id="UP001057402">
    <property type="component" value="Chromosome 3"/>
</dbReference>
<dbReference type="EMBL" id="CM042882">
    <property type="protein sequence ID" value="KAI4383969.1"/>
    <property type="molecule type" value="Genomic_DNA"/>
</dbReference>
<keyword evidence="2" id="KW-1185">Reference proteome</keyword>
<proteinExistence type="predicted"/>
<accession>A0ACB9RYJ9</accession>
<evidence type="ECO:0000313" key="2">
    <source>
        <dbReference type="Proteomes" id="UP001057402"/>
    </source>
</evidence>
<sequence>MASQTQERRKVGNKLCVVNLLHSRRTRLRHVDLPLVQGQAILARQIRKLRQPVNAVRGMNEVQRVLREETTMERTRGAHHEAGQSAVIAAETRQPLEQRIEIIAEEIVQVELKFRHAAARLLAQS</sequence>
<evidence type="ECO:0000313" key="1">
    <source>
        <dbReference type="EMBL" id="KAI4383969.1"/>
    </source>
</evidence>
<gene>
    <name evidence="1" type="ORF">MLD38_009746</name>
</gene>